<evidence type="ECO:0000313" key="3">
    <source>
        <dbReference type="Proteomes" id="UP000886998"/>
    </source>
</evidence>
<protein>
    <submittedName>
        <fullName evidence="2">Uncharacterized protein</fullName>
    </submittedName>
</protein>
<keyword evidence="1" id="KW-0732">Signal</keyword>
<keyword evidence="3" id="KW-1185">Reference proteome</keyword>
<gene>
    <name evidence="2" type="primary">AVEN_261797_1</name>
    <name evidence="2" type="ORF">TNIN_321851</name>
</gene>
<evidence type="ECO:0000313" key="2">
    <source>
        <dbReference type="EMBL" id="GFY55240.1"/>
    </source>
</evidence>
<organism evidence="2 3">
    <name type="scientific">Trichonephila inaurata madagascariensis</name>
    <dbReference type="NCBI Taxonomy" id="2747483"/>
    <lineage>
        <taxon>Eukaryota</taxon>
        <taxon>Metazoa</taxon>
        <taxon>Ecdysozoa</taxon>
        <taxon>Arthropoda</taxon>
        <taxon>Chelicerata</taxon>
        <taxon>Arachnida</taxon>
        <taxon>Araneae</taxon>
        <taxon>Araneomorphae</taxon>
        <taxon>Entelegynae</taxon>
        <taxon>Araneoidea</taxon>
        <taxon>Nephilidae</taxon>
        <taxon>Trichonephila</taxon>
        <taxon>Trichonephila inaurata</taxon>
    </lineage>
</organism>
<accession>A0A8X6XMF7</accession>
<comment type="caution">
    <text evidence="2">The sequence shown here is derived from an EMBL/GenBank/DDBJ whole genome shotgun (WGS) entry which is preliminary data.</text>
</comment>
<proteinExistence type="predicted"/>
<dbReference type="AlphaFoldDB" id="A0A8X6XMF7"/>
<feature type="chain" id="PRO_5036488063" evidence="1">
    <location>
        <begin position="21"/>
        <end position="121"/>
    </location>
</feature>
<reference evidence="2" key="1">
    <citation type="submission" date="2020-08" db="EMBL/GenBank/DDBJ databases">
        <title>Multicomponent nature underlies the extraordinary mechanical properties of spider dragline silk.</title>
        <authorList>
            <person name="Kono N."/>
            <person name="Nakamura H."/>
            <person name="Mori M."/>
            <person name="Yoshida Y."/>
            <person name="Ohtoshi R."/>
            <person name="Malay A.D."/>
            <person name="Moran D.A.P."/>
            <person name="Tomita M."/>
            <person name="Numata K."/>
            <person name="Arakawa K."/>
        </authorList>
    </citation>
    <scope>NUCLEOTIDE SEQUENCE</scope>
</reference>
<dbReference type="Proteomes" id="UP000886998">
    <property type="component" value="Unassembled WGS sequence"/>
</dbReference>
<name>A0A8X6XMF7_9ARAC</name>
<evidence type="ECO:0000256" key="1">
    <source>
        <dbReference type="SAM" id="SignalP"/>
    </source>
</evidence>
<sequence length="121" mass="13693">MKRLIVFTSHLSLFLPSCQVQRLHVGAQASDTCPITSLDPATLLHPPIFHDGKANQVPLKGLVQLDVTQSKSAHEAFLRILTGHEMLRNRPYTLKISPWNEQRLKVHLQITLERLVGLQDE</sequence>
<dbReference type="EMBL" id="BMAV01010269">
    <property type="protein sequence ID" value="GFY55240.1"/>
    <property type="molecule type" value="Genomic_DNA"/>
</dbReference>
<feature type="signal peptide" evidence="1">
    <location>
        <begin position="1"/>
        <end position="20"/>
    </location>
</feature>